<comment type="similarity">
    <text evidence="7">Belongs to the TonB-dependent receptor family.</text>
</comment>
<keyword evidence="5 7" id="KW-0472">Membrane</keyword>
<keyword evidence="6 7" id="KW-0998">Cell outer membrane</keyword>
<dbReference type="AlphaFoldDB" id="A0A917N194"/>
<reference evidence="9" key="2">
    <citation type="submission" date="2020-09" db="EMBL/GenBank/DDBJ databases">
        <authorList>
            <person name="Sun Q."/>
            <person name="Zhou Y."/>
        </authorList>
    </citation>
    <scope>NUCLEOTIDE SEQUENCE</scope>
    <source>
        <strain evidence="9">CGMCC 1.15290</strain>
    </source>
</reference>
<evidence type="ECO:0000256" key="4">
    <source>
        <dbReference type="ARBA" id="ARBA00022692"/>
    </source>
</evidence>
<evidence type="ECO:0000256" key="3">
    <source>
        <dbReference type="ARBA" id="ARBA00022452"/>
    </source>
</evidence>
<evidence type="ECO:0000256" key="2">
    <source>
        <dbReference type="ARBA" id="ARBA00022448"/>
    </source>
</evidence>
<dbReference type="GO" id="GO:0009279">
    <property type="term" value="C:cell outer membrane"/>
    <property type="evidence" value="ECO:0007669"/>
    <property type="project" value="UniProtKB-SubCell"/>
</dbReference>
<keyword evidence="4 7" id="KW-0812">Transmembrane</keyword>
<protein>
    <submittedName>
        <fullName evidence="9">SusC/RagA family TonB-linked outer membrane protein</fullName>
    </submittedName>
</protein>
<dbReference type="Pfam" id="PF07715">
    <property type="entry name" value="Plug"/>
    <property type="match status" value="1"/>
</dbReference>
<reference evidence="9" key="1">
    <citation type="journal article" date="2014" name="Int. J. Syst. Evol. Microbiol.">
        <title>Complete genome sequence of Corynebacterium casei LMG S-19264T (=DSM 44701T), isolated from a smear-ripened cheese.</title>
        <authorList>
            <consortium name="US DOE Joint Genome Institute (JGI-PGF)"/>
            <person name="Walter F."/>
            <person name="Albersmeier A."/>
            <person name="Kalinowski J."/>
            <person name="Ruckert C."/>
        </authorList>
    </citation>
    <scope>NUCLEOTIDE SEQUENCE</scope>
    <source>
        <strain evidence="9">CGMCC 1.15290</strain>
    </source>
</reference>
<dbReference type="Proteomes" id="UP000627292">
    <property type="component" value="Unassembled WGS sequence"/>
</dbReference>
<dbReference type="InterPro" id="IPR008969">
    <property type="entry name" value="CarboxyPept-like_regulatory"/>
</dbReference>
<dbReference type="PROSITE" id="PS52016">
    <property type="entry name" value="TONB_DEPENDENT_REC_3"/>
    <property type="match status" value="1"/>
</dbReference>
<evidence type="ECO:0000313" key="9">
    <source>
        <dbReference type="EMBL" id="GGH83280.1"/>
    </source>
</evidence>
<evidence type="ECO:0000256" key="6">
    <source>
        <dbReference type="ARBA" id="ARBA00023237"/>
    </source>
</evidence>
<dbReference type="NCBIfam" id="TIGR04056">
    <property type="entry name" value="OMP_RagA_SusC"/>
    <property type="match status" value="1"/>
</dbReference>
<evidence type="ECO:0000259" key="8">
    <source>
        <dbReference type="Pfam" id="PF07715"/>
    </source>
</evidence>
<proteinExistence type="inferred from homology"/>
<dbReference type="Gene3D" id="2.60.40.1120">
    <property type="entry name" value="Carboxypeptidase-like, regulatory domain"/>
    <property type="match status" value="1"/>
</dbReference>
<dbReference type="InterPro" id="IPR012910">
    <property type="entry name" value="Plug_dom"/>
</dbReference>
<dbReference type="Gene3D" id="2.40.170.20">
    <property type="entry name" value="TonB-dependent receptor, beta-barrel domain"/>
    <property type="match status" value="1"/>
</dbReference>
<keyword evidence="2 7" id="KW-0813">Transport</keyword>
<organism evidence="9 10">
    <name type="scientific">Filimonas zeae</name>
    <dbReference type="NCBI Taxonomy" id="1737353"/>
    <lineage>
        <taxon>Bacteria</taxon>
        <taxon>Pseudomonadati</taxon>
        <taxon>Bacteroidota</taxon>
        <taxon>Chitinophagia</taxon>
        <taxon>Chitinophagales</taxon>
        <taxon>Chitinophagaceae</taxon>
        <taxon>Filimonas</taxon>
    </lineage>
</organism>
<dbReference type="SUPFAM" id="SSF56935">
    <property type="entry name" value="Porins"/>
    <property type="match status" value="1"/>
</dbReference>
<evidence type="ECO:0000256" key="1">
    <source>
        <dbReference type="ARBA" id="ARBA00004571"/>
    </source>
</evidence>
<dbReference type="InterPro" id="IPR037066">
    <property type="entry name" value="Plug_dom_sf"/>
</dbReference>
<dbReference type="Pfam" id="PF13715">
    <property type="entry name" value="CarbopepD_reg_2"/>
    <property type="match status" value="1"/>
</dbReference>
<dbReference type="EMBL" id="BMIB01000009">
    <property type="protein sequence ID" value="GGH83280.1"/>
    <property type="molecule type" value="Genomic_DNA"/>
</dbReference>
<dbReference type="InterPro" id="IPR036942">
    <property type="entry name" value="Beta-barrel_TonB_sf"/>
</dbReference>
<comment type="subcellular location">
    <subcellularLocation>
        <location evidence="1 7">Cell outer membrane</location>
        <topology evidence="1 7">Multi-pass membrane protein</topology>
    </subcellularLocation>
</comment>
<keyword evidence="3 7" id="KW-1134">Transmembrane beta strand</keyword>
<evidence type="ECO:0000256" key="5">
    <source>
        <dbReference type="ARBA" id="ARBA00023136"/>
    </source>
</evidence>
<sequence length="1038" mass="112104">MVSVTAFAQNVSIKGKVVDKNGTPVAGAAVHVKGKQGGAGADEGGRFAVQAAPGDVLVVTAVNFKDTEVKVRSEVTPLLVTLDDAVSLMEEVIVTAGGIKTKRKEVGTATTVIKGDVLTTGKSTTIAGGLQGKVAGLQISGTGGGVNPGYRLVLRGQRSLTGNNQALVVLDNVIVPTSVLGNLNPEDVENVTVLNGAGAAALYGSQASNGAMIVTTRKGRNGFTNVRVSNTVTAEQVAFFPKLQSQFGSGGSAYGYDENGDGIFAGIENQSYGPRYDGSTKALGDPLEDGSQLYAVYASNNSRKEFWNTGVTNQTDFSVTSGDAVSTFYVSGQYATATGTTPGDKYNRANVRVNGTRKIGNRINVTYSTAYTQNRYDITTQTSSMYNNLLNMPSWIPITRFKNWRTDKFANPNGFYNPWYQNPYFTIDNNRSKQRNDYLTANVEVKFTPFDGLDLVARQGIATRNYSNKNTTGAFDYTTYAEDQSGGSKSDIAASVSDGSSYTSELLSDAFAQYHKKLSTDFDLNAIGGMQWRQDQAKQVNVSASGLVIPDYYNVNAGVGTPGASEANFLARQMGAYGDIRLGYKGYLFLHATGRNDWVSILEAANRSFFYPAVDLSFVASDAIDAIRTSKTISYLKLRAGWSKVGQVNLGNSGDFGAYYLLPTYSQANGYPYGNQAGYTVGNSLVASGLRPEITKGYEVGFDLNLWKDRVVSTITYYSTHTTDQTVNTYISNTTGYSRLLLNSGKTSSSGLEATVHVTPVKTRNLDVTVGGNYTYLKNNVNSINASLPNLPLAYYSDNAGSYAVEGQAFPVIMGYDYQRDPEGHVIIDRTTGNPMKDDNIKILGNATPKHRLGLDAVVTWKQFRFSLLFEYRGGYKVFNAIGSTLDWSGTGIRTVAYNRKRFVFPNSVYEDPNKPGTYIKNTNIQVPDGNGNSGFWTDDDLNMGITSNYVTSGAFWKLREASITYNVPASILGKTKFIKGASISVQGRNLFLWLAKDNLYTDPEYSDAGSDSNGIGLNGLGQTPPSRYFGGTVSFNF</sequence>
<evidence type="ECO:0000313" key="10">
    <source>
        <dbReference type="Proteomes" id="UP000627292"/>
    </source>
</evidence>
<gene>
    <name evidence="9" type="ORF">GCM10011379_58430</name>
</gene>
<accession>A0A917N194</accession>
<keyword evidence="10" id="KW-1185">Reference proteome</keyword>
<dbReference type="Gene3D" id="2.170.130.10">
    <property type="entry name" value="TonB-dependent receptor, plug domain"/>
    <property type="match status" value="1"/>
</dbReference>
<feature type="domain" description="TonB-dependent receptor plug" evidence="8">
    <location>
        <begin position="103"/>
        <end position="211"/>
    </location>
</feature>
<dbReference type="InterPro" id="IPR023996">
    <property type="entry name" value="TonB-dep_OMP_SusC/RagA"/>
</dbReference>
<evidence type="ECO:0000256" key="7">
    <source>
        <dbReference type="PROSITE-ProRule" id="PRU01360"/>
    </source>
</evidence>
<name>A0A917N194_9BACT</name>
<dbReference type="InterPro" id="IPR039426">
    <property type="entry name" value="TonB-dep_rcpt-like"/>
</dbReference>
<comment type="caution">
    <text evidence="9">The sequence shown here is derived from an EMBL/GenBank/DDBJ whole genome shotgun (WGS) entry which is preliminary data.</text>
</comment>
<dbReference type="SUPFAM" id="SSF49464">
    <property type="entry name" value="Carboxypeptidase regulatory domain-like"/>
    <property type="match status" value="1"/>
</dbReference>